<keyword evidence="4 6" id="KW-1133">Transmembrane helix</keyword>
<evidence type="ECO:0000256" key="1">
    <source>
        <dbReference type="ARBA" id="ARBA00004651"/>
    </source>
</evidence>
<dbReference type="Pfam" id="PF01810">
    <property type="entry name" value="LysE"/>
    <property type="match status" value="1"/>
</dbReference>
<evidence type="ECO:0000256" key="5">
    <source>
        <dbReference type="ARBA" id="ARBA00023136"/>
    </source>
</evidence>
<protein>
    <recommendedName>
        <fullName evidence="9">Amino acid transporter</fullName>
    </recommendedName>
</protein>
<comment type="subcellular location">
    <subcellularLocation>
        <location evidence="1">Cell membrane</location>
        <topology evidence="1">Multi-pass membrane protein</topology>
    </subcellularLocation>
</comment>
<dbReference type="AlphaFoldDB" id="A0A916TV55"/>
<keyword evidence="3 6" id="KW-0812">Transmembrane</keyword>
<reference evidence="7" key="1">
    <citation type="journal article" date="2014" name="Int. J. Syst. Evol. Microbiol.">
        <title>Complete genome sequence of Corynebacterium casei LMG S-19264T (=DSM 44701T), isolated from a smear-ripened cheese.</title>
        <authorList>
            <consortium name="US DOE Joint Genome Institute (JGI-PGF)"/>
            <person name="Walter F."/>
            <person name="Albersmeier A."/>
            <person name="Kalinowski J."/>
            <person name="Ruckert C."/>
        </authorList>
    </citation>
    <scope>NUCLEOTIDE SEQUENCE</scope>
    <source>
        <strain evidence="7">CGMCC 1.15095</strain>
    </source>
</reference>
<evidence type="ECO:0000313" key="7">
    <source>
        <dbReference type="EMBL" id="GGC13892.1"/>
    </source>
</evidence>
<dbReference type="Proteomes" id="UP000608154">
    <property type="component" value="Unassembled WGS sequence"/>
</dbReference>
<dbReference type="InterPro" id="IPR001123">
    <property type="entry name" value="LeuE-type"/>
</dbReference>
<organism evidence="7 8">
    <name type="scientific">Novosphingobium endophyticum</name>
    <dbReference type="NCBI Taxonomy" id="1955250"/>
    <lineage>
        <taxon>Bacteria</taxon>
        <taxon>Pseudomonadati</taxon>
        <taxon>Pseudomonadota</taxon>
        <taxon>Alphaproteobacteria</taxon>
        <taxon>Sphingomonadales</taxon>
        <taxon>Sphingomonadaceae</taxon>
        <taxon>Novosphingobium</taxon>
    </lineage>
</organism>
<evidence type="ECO:0008006" key="9">
    <source>
        <dbReference type="Google" id="ProtNLM"/>
    </source>
</evidence>
<feature type="transmembrane region" description="Helical" evidence="6">
    <location>
        <begin position="38"/>
        <end position="60"/>
    </location>
</feature>
<dbReference type="GO" id="GO:0006865">
    <property type="term" value="P:amino acid transport"/>
    <property type="evidence" value="ECO:0007669"/>
    <property type="project" value="InterPro"/>
</dbReference>
<dbReference type="RefSeq" id="WP_268236764.1">
    <property type="nucleotide sequence ID" value="NZ_BMHK01000040.1"/>
</dbReference>
<evidence type="ECO:0000256" key="2">
    <source>
        <dbReference type="ARBA" id="ARBA00022475"/>
    </source>
</evidence>
<accession>A0A916TV55</accession>
<dbReference type="GO" id="GO:0005886">
    <property type="term" value="C:plasma membrane"/>
    <property type="evidence" value="ECO:0007669"/>
    <property type="project" value="UniProtKB-SubCell"/>
</dbReference>
<keyword evidence="8" id="KW-1185">Reference proteome</keyword>
<proteinExistence type="predicted"/>
<evidence type="ECO:0000256" key="6">
    <source>
        <dbReference type="SAM" id="Phobius"/>
    </source>
</evidence>
<evidence type="ECO:0000256" key="3">
    <source>
        <dbReference type="ARBA" id="ARBA00022692"/>
    </source>
</evidence>
<reference evidence="7" key="2">
    <citation type="submission" date="2020-09" db="EMBL/GenBank/DDBJ databases">
        <authorList>
            <person name="Sun Q."/>
            <person name="Zhou Y."/>
        </authorList>
    </citation>
    <scope>NUCLEOTIDE SEQUENCE</scope>
    <source>
        <strain evidence="7">CGMCC 1.15095</strain>
    </source>
</reference>
<gene>
    <name evidence="7" type="ORF">GCM10011494_35900</name>
</gene>
<comment type="caution">
    <text evidence="7">The sequence shown here is derived from an EMBL/GenBank/DDBJ whole genome shotgun (WGS) entry which is preliminary data.</text>
</comment>
<name>A0A916TV55_9SPHN</name>
<feature type="transmembrane region" description="Helical" evidence="6">
    <location>
        <begin position="72"/>
        <end position="93"/>
    </location>
</feature>
<keyword evidence="5 6" id="KW-0472">Membrane</keyword>
<keyword evidence="2" id="KW-1003">Cell membrane</keyword>
<dbReference type="EMBL" id="BMHK01000040">
    <property type="protein sequence ID" value="GGC13892.1"/>
    <property type="molecule type" value="Genomic_DNA"/>
</dbReference>
<evidence type="ECO:0000313" key="8">
    <source>
        <dbReference type="Proteomes" id="UP000608154"/>
    </source>
</evidence>
<evidence type="ECO:0000256" key="4">
    <source>
        <dbReference type="ARBA" id="ARBA00022989"/>
    </source>
</evidence>
<sequence>MLGATAGFTFLNPHVYLDTFLLMGMAGAAQPAAARPLFVAGAVTASFAWFAALGFGARLLEPLFARPAAWRVLDVIVGATMLVLAGTLLAGAIG</sequence>